<dbReference type="GeneID" id="9682602"/>
<evidence type="ECO:0000313" key="2">
    <source>
        <dbReference type="Proteomes" id="UP000001876"/>
    </source>
</evidence>
<keyword evidence="2" id="KW-1185">Reference proteome</keyword>
<reference evidence="1 2" key="1">
    <citation type="journal article" date="2009" name="Science">
        <title>Green evolution and dynamic adaptations revealed by genomes of the marine picoeukaryotes Micromonas.</title>
        <authorList>
            <person name="Worden A.Z."/>
            <person name="Lee J.H."/>
            <person name="Mock T."/>
            <person name="Rouze P."/>
            <person name="Simmons M.P."/>
            <person name="Aerts A.L."/>
            <person name="Allen A.E."/>
            <person name="Cuvelier M.L."/>
            <person name="Derelle E."/>
            <person name="Everett M.V."/>
            <person name="Foulon E."/>
            <person name="Grimwood J."/>
            <person name="Gundlach H."/>
            <person name="Henrissat B."/>
            <person name="Napoli C."/>
            <person name="McDonald S.M."/>
            <person name="Parker M.S."/>
            <person name="Rombauts S."/>
            <person name="Salamov A."/>
            <person name="Von Dassow P."/>
            <person name="Badger J.H."/>
            <person name="Coutinho P.M."/>
            <person name="Demir E."/>
            <person name="Dubchak I."/>
            <person name="Gentemann C."/>
            <person name="Eikrem W."/>
            <person name="Gready J.E."/>
            <person name="John U."/>
            <person name="Lanier W."/>
            <person name="Lindquist E.A."/>
            <person name="Lucas S."/>
            <person name="Mayer K.F."/>
            <person name="Moreau H."/>
            <person name="Not F."/>
            <person name="Otillar R."/>
            <person name="Panaud O."/>
            <person name="Pangilinan J."/>
            <person name="Paulsen I."/>
            <person name="Piegu B."/>
            <person name="Poliakov A."/>
            <person name="Robbens S."/>
            <person name="Schmutz J."/>
            <person name="Toulza E."/>
            <person name="Wyss T."/>
            <person name="Zelensky A."/>
            <person name="Zhou K."/>
            <person name="Armbrust E.V."/>
            <person name="Bhattacharya D."/>
            <person name="Goodenough U.W."/>
            <person name="Van de Peer Y."/>
            <person name="Grigoriev I.V."/>
        </authorList>
    </citation>
    <scope>NUCLEOTIDE SEQUENCE [LARGE SCALE GENOMIC DNA]</scope>
    <source>
        <strain evidence="1 2">CCMP1545</strain>
    </source>
</reference>
<organism evidence="2">
    <name type="scientific">Micromonas pusilla (strain CCMP1545)</name>
    <name type="common">Picoplanktonic green alga</name>
    <dbReference type="NCBI Taxonomy" id="564608"/>
    <lineage>
        <taxon>Eukaryota</taxon>
        <taxon>Viridiplantae</taxon>
        <taxon>Chlorophyta</taxon>
        <taxon>Mamiellophyceae</taxon>
        <taxon>Mamiellales</taxon>
        <taxon>Mamiellaceae</taxon>
        <taxon>Micromonas</taxon>
    </lineage>
</organism>
<accession>C1MNT0</accession>
<dbReference type="Proteomes" id="UP000001876">
    <property type="component" value="Unassembled WGS sequence"/>
</dbReference>
<protein>
    <submittedName>
        <fullName evidence="1">Predicted protein</fullName>
    </submittedName>
</protein>
<dbReference type="AlphaFoldDB" id="C1MNT0"/>
<name>C1MNT0_MICPC</name>
<sequence>MLIVRFQPFSAVIGADCAMLVDAHRASPKAAAVAIARAVSARDAIPAASGAGASAGPLAGAVPAAGTVAHADDAHAKLNESAIAVDDFPLRALECVLDEATGYYHQKLRRVKLLAEYCLDSITDELKVQGAQGEAGFQRLLPLRRAMTSLEADIKEAHHAIQDAMKSDERVDALLPKCSRTAYRPQSEEEARSVISHWFPYDRVGAVNAVS</sequence>
<dbReference type="RefSeq" id="XP_003057163.1">
    <property type="nucleotide sequence ID" value="XM_003057117.1"/>
</dbReference>
<dbReference type="EMBL" id="GG663737">
    <property type="protein sequence ID" value="EEH58808.1"/>
    <property type="molecule type" value="Genomic_DNA"/>
</dbReference>
<dbReference type="KEGG" id="mpp:MICPUCDRAFT_38592"/>
<gene>
    <name evidence="1" type="ORF">MICPUCDRAFT_38592</name>
</gene>
<dbReference type="Gene3D" id="1.20.58.340">
    <property type="entry name" value="Magnesium transport protein CorA, transmembrane region"/>
    <property type="match status" value="1"/>
</dbReference>
<proteinExistence type="predicted"/>
<dbReference type="OrthoDB" id="10251508at2759"/>
<evidence type="ECO:0000313" key="1">
    <source>
        <dbReference type="EMBL" id="EEH58808.1"/>
    </source>
</evidence>